<proteinExistence type="predicted"/>
<keyword evidence="1" id="KW-0812">Transmembrane</keyword>
<evidence type="ECO:0000256" key="1">
    <source>
        <dbReference type="SAM" id="Phobius"/>
    </source>
</evidence>
<keyword evidence="1" id="KW-1133">Transmembrane helix</keyword>
<dbReference type="Proteomes" id="UP000219813">
    <property type="component" value="Chromosome 1"/>
</dbReference>
<keyword evidence="3" id="KW-1185">Reference proteome</keyword>
<gene>
    <name evidence="2" type="primary">PmUG01_01010100</name>
    <name evidence="2" type="ORF">PMUG01_01010100</name>
</gene>
<feature type="transmembrane region" description="Helical" evidence="1">
    <location>
        <begin position="160"/>
        <end position="180"/>
    </location>
</feature>
<feature type="transmembrane region" description="Helical" evidence="1">
    <location>
        <begin position="6"/>
        <end position="25"/>
    </location>
</feature>
<sequence length="281" mass="33753">MEQTIIILLIINIAPSILLPWTWHFDDDMGRFNKYSYERYNIRKQLDGRSYRILEKSNRNIDSSIVGLNEEILYNELKAKGGISNNVKWGKIKFKDSNGSTTKRDQQNKQTMKNKYCIYETKKYSRMERKIFKEQDYMDFLENNKTISDKIYRKVIFKKYRLRIFLPLLLFSLLFISLLLDVFCDCGLRRGFYSVMKVLSGSKWTQSLRPALMNEHFKWFFQSMGEVAIETTADKHLYTPTFFRMIIYIIPFLIFGVIIILGIIYYHKKVKKYKKIKFKKR</sequence>
<dbReference type="InterPro" id="IPR022139">
    <property type="entry name" value="Fam-L/Fam-M-like_plasmodium"/>
</dbReference>
<dbReference type="AlphaFoldDB" id="A0A1D3JK32"/>
<dbReference type="KEGG" id="pmal:PMUG01_01010100"/>
<dbReference type="Pfam" id="PF12420">
    <property type="entry name" value="DUF3671"/>
    <property type="match status" value="1"/>
</dbReference>
<feature type="transmembrane region" description="Helical" evidence="1">
    <location>
        <begin position="245"/>
        <end position="266"/>
    </location>
</feature>
<dbReference type="RefSeq" id="XP_028859917.1">
    <property type="nucleotide sequence ID" value="XM_029007310.1"/>
</dbReference>
<name>A0A1D3JK32_PLAMA</name>
<dbReference type="EMBL" id="LT594622">
    <property type="protein sequence ID" value="SBT86814.1"/>
    <property type="molecule type" value="Genomic_DNA"/>
</dbReference>
<accession>A0A1D3JK32</accession>
<keyword evidence="1" id="KW-0472">Membrane</keyword>
<organism evidence="2 3">
    <name type="scientific">Plasmodium malariae</name>
    <dbReference type="NCBI Taxonomy" id="5858"/>
    <lineage>
        <taxon>Eukaryota</taxon>
        <taxon>Sar</taxon>
        <taxon>Alveolata</taxon>
        <taxon>Apicomplexa</taxon>
        <taxon>Aconoidasida</taxon>
        <taxon>Haemosporida</taxon>
        <taxon>Plasmodiidae</taxon>
        <taxon>Plasmodium</taxon>
        <taxon>Plasmodium (Plasmodium)</taxon>
    </lineage>
</organism>
<reference evidence="2 3" key="1">
    <citation type="submission" date="2016-06" db="EMBL/GenBank/DDBJ databases">
        <authorList>
            <consortium name="Pathogen Informatics"/>
        </authorList>
    </citation>
    <scope>NUCLEOTIDE SEQUENCE [LARGE SCALE GENOMIC DNA]</scope>
</reference>
<evidence type="ECO:0000313" key="3">
    <source>
        <dbReference type="Proteomes" id="UP000219813"/>
    </source>
</evidence>
<evidence type="ECO:0000313" key="2">
    <source>
        <dbReference type="EMBL" id="SBT86814.1"/>
    </source>
</evidence>
<dbReference type="GeneID" id="39866253"/>
<dbReference type="VEuPathDB" id="PlasmoDB:PmUG01_01010100"/>
<protein>
    <submittedName>
        <fullName evidence="2">Fam-l protein</fullName>
    </submittedName>
</protein>